<comment type="caution">
    <text evidence="1">The sequence shown here is derived from an EMBL/GenBank/DDBJ whole genome shotgun (WGS) entry which is preliminary data.</text>
</comment>
<gene>
    <name evidence="1" type="ORF">GGR24_002605</name>
</gene>
<dbReference type="RefSeq" id="WP_183395794.1">
    <property type="nucleotide sequence ID" value="NZ_JACIDR010000004.1"/>
</dbReference>
<keyword evidence="2" id="KW-1185">Reference proteome</keyword>
<name>A0A7W6CZG7_9HYPH</name>
<protein>
    <submittedName>
        <fullName evidence="1">Uncharacterized protein</fullName>
    </submittedName>
</protein>
<dbReference type="EMBL" id="JACIDR010000004">
    <property type="protein sequence ID" value="MBB3973928.1"/>
    <property type="molecule type" value="Genomic_DNA"/>
</dbReference>
<evidence type="ECO:0000313" key="1">
    <source>
        <dbReference type="EMBL" id="MBB3973928.1"/>
    </source>
</evidence>
<sequence length="65" mass="7267">MAKHQFAVGDPVRLTISHGSAATTQFRIVRLVPGDREDLPPAYRIKALTENHERMVKEDEIAPSV</sequence>
<dbReference type="AlphaFoldDB" id="A0A7W6CZG7"/>
<accession>A0A7W6CZG7</accession>
<dbReference type="Proteomes" id="UP000528964">
    <property type="component" value="Unassembled WGS sequence"/>
</dbReference>
<organism evidence="1 2">
    <name type="scientific">Hansschlegelia beijingensis</name>
    <dbReference type="NCBI Taxonomy" id="1133344"/>
    <lineage>
        <taxon>Bacteria</taxon>
        <taxon>Pseudomonadati</taxon>
        <taxon>Pseudomonadota</taxon>
        <taxon>Alphaproteobacteria</taxon>
        <taxon>Hyphomicrobiales</taxon>
        <taxon>Methylopilaceae</taxon>
        <taxon>Hansschlegelia</taxon>
    </lineage>
</organism>
<proteinExistence type="predicted"/>
<reference evidence="1 2" key="1">
    <citation type="submission" date="2020-08" db="EMBL/GenBank/DDBJ databases">
        <title>Genomic Encyclopedia of Type Strains, Phase IV (KMG-IV): sequencing the most valuable type-strain genomes for metagenomic binning, comparative biology and taxonomic classification.</title>
        <authorList>
            <person name="Goeker M."/>
        </authorList>
    </citation>
    <scope>NUCLEOTIDE SEQUENCE [LARGE SCALE GENOMIC DNA]</scope>
    <source>
        <strain evidence="1 2">DSM 25481</strain>
    </source>
</reference>
<evidence type="ECO:0000313" key="2">
    <source>
        <dbReference type="Proteomes" id="UP000528964"/>
    </source>
</evidence>